<accession>A0A1X7TYE6</accession>
<reference evidence="1" key="1">
    <citation type="submission" date="2017-05" db="UniProtKB">
        <authorList>
            <consortium name="EnsemblMetazoa"/>
        </authorList>
    </citation>
    <scope>IDENTIFICATION</scope>
</reference>
<evidence type="ECO:0000313" key="1">
    <source>
        <dbReference type="EnsemblMetazoa" id="Aqu2.1.20322_001"/>
    </source>
</evidence>
<dbReference type="EnsemblMetazoa" id="Aqu2.1.20322_001">
    <property type="protein sequence ID" value="Aqu2.1.20322_001"/>
    <property type="gene ID" value="Aqu2.1.20322"/>
</dbReference>
<dbReference type="AlphaFoldDB" id="A0A1X7TYE6"/>
<dbReference type="InParanoid" id="A0A1X7TYE6"/>
<sequence>MLAYIYHCIRPPFTKPNSPVQHHSNRKKDAMNLLFICIAVQLLFLCPSINAAENGSEPCIRNYEELRRALRDNETNNIATLFNAFHPPNSQEVQVAGIMYCIGDNKTFCSDKQVDEELEHMHMNYTFRWAANALLLVQEYELINALVFNLFQFNYVNIPLIINPPFCDDVSEKDKIDNLRFLTTWVSCEY</sequence>
<protein>
    <submittedName>
        <fullName evidence="1">Uncharacterized protein</fullName>
    </submittedName>
</protein>
<proteinExistence type="predicted"/>
<organism evidence="1">
    <name type="scientific">Amphimedon queenslandica</name>
    <name type="common">Sponge</name>
    <dbReference type="NCBI Taxonomy" id="400682"/>
    <lineage>
        <taxon>Eukaryota</taxon>
        <taxon>Metazoa</taxon>
        <taxon>Porifera</taxon>
        <taxon>Demospongiae</taxon>
        <taxon>Heteroscleromorpha</taxon>
        <taxon>Haplosclerida</taxon>
        <taxon>Niphatidae</taxon>
        <taxon>Amphimedon</taxon>
    </lineage>
</organism>
<name>A0A1X7TYE6_AMPQE</name>